<dbReference type="Pfam" id="PF07724">
    <property type="entry name" value="AAA_2"/>
    <property type="match status" value="1"/>
</dbReference>
<dbReference type="InterPro" id="IPR027417">
    <property type="entry name" value="P-loop_NTPase"/>
</dbReference>
<keyword evidence="6" id="KW-0378">Hydrolase</keyword>
<dbReference type="Pfam" id="PF17871">
    <property type="entry name" value="AAA_lid_9"/>
    <property type="match status" value="1"/>
</dbReference>
<evidence type="ECO:0000256" key="5">
    <source>
        <dbReference type="ARBA" id="ARBA00025613"/>
    </source>
</evidence>
<dbReference type="InterPro" id="IPR018368">
    <property type="entry name" value="ClpA/B_CS1"/>
</dbReference>
<name>A0A3R9IKN5_STRSA</name>
<dbReference type="InterPro" id="IPR003593">
    <property type="entry name" value="AAA+_ATPase"/>
</dbReference>
<dbReference type="Pfam" id="PF10431">
    <property type="entry name" value="ClpB_D2-small"/>
    <property type="match status" value="1"/>
</dbReference>
<dbReference type="Pfam" id="PF23569">
    <property type="entry name" value="NBD_SMAX1"/>
    <property type="match status" value="1"/>
</dbReference>
<dbReference type="GO" id="GO:0005737">
    <property type="term" value="C:cytoplasm"/>
    <property type="evidence" value="ECO:0007669"/>
    <property type="project" value="TreeGrafter"/>
</dbReference>
<dbReference type="PRINTS" id="PR00300">
    <property type="entry name" value="CLPPROTEASEA"/>
</dbReference>
<dbReference type="GO" id="GO:0008233">
    <property type="term" value="F:peptidase activity"/>
    <property type="evidence" value="ECO:0007669"/>
    <property type="project" value="UniProtKB-KW"/>
</dbReference>
<dbReference type="AlphaFoldDB" id="A0A3R9IKN5"/>
<dbReference type="InterPro" id="IPR050130">
    <property type="entry name" value="ClpA_ClpB"/>
</dbReference>
<dbReference type="InterPro" id="IPR003959">
    <property type="entry name" value="ATPase_AAA_core"/>
</dbReference>
<dbReference type="GO" id="GO:0016887">
    <property type="term" value="F:ATP hydrolysis activity"/>
    <property type="evidence" value="ECO:0007669"/>
    <property type="project" value="InterPro"/>
</dbReference>
<dbReference type="InterPro" id="IPR019489">
    <property type="entry name" value="Clp_ATPase_C"/>
</dbReference>
<keyword evidence="3 6" id="KW-0067">ATP-binding</keyword>
<dbReference type="SMART" id="SM00382">
    <property type="entry name" value="AAA"/>
    <property type="match status" value="2"/>
</dbReference>
<sequence>MLQTEKLQQKEEYQEEIMPDTLKFQDPVSIEEEESLTPYLDKYTENVTEKIRKKIDNFTVFGRDKEVEQVIVSLLRQTKNSPILVGEAGTGKTAIVDGLVVEILKGNVPDEFKHVTVRSLELSNISSKSDGEDMVSRLKRIIEELKVTKGENILFIDEVHTIVGAGGDGSMLDAGNVIKPPLARGEIQMISATTYEEYQSSIETDKALERRVQMVPVEEPTEDQAIFILGNIRRRFEKERNITITDDAVEQAVRLAVRYIPERFLPDKAIDLLDDATAQAYFEKRKVVDIEDIARVIQKMKKIPVTTILKDDSERLMNFTDELKKYVKGQDFAVSQVANTIYISKEGFQRPNKPLGSFLFLGTTGVGKTELAKALAKILFDNVDAMIRIDCSEYSSKGDKDKLIGKNIVGSKGLLTEPVKNNPYSVVLLDELEKAHPDIYDILLQVLDEGHLTTGTGRKINFKNTIVIATTNSGADEIKKTYANEGNFGEMTDLAYEGFMNRIVEELSLTFRPEFINRFGNKVVFNMLTADIIEAIVDLAWKKEEKRLAEQKVYLQYEDKAEFYDFLRSKGTSVENGARPLERLIQDRVTGPIAEKLFLLQRRGAKYNVLIKVIGEAPDGIFHHIDKRTLDFEATKVE</sequence>
<dbReference type="CDD" id="cd00009">
    <property type="entry name" value="AAA"/>
    <property type="match status" value="1"/>
</dbReference>
<dbReference type="Proteomes" id="UP000509459">
    <property type="component" value="Chromosome"/>
</dbReference>
<evidence type="ECO:0000256" key="3">
    <source>
        <dbReference type="ARBA" id="ARBA00022840"/>
    </source>
</evidence>
<dbReference type="CDD" id="cd19499">
    <property type="entry name" value="RecA-like_ClpB_Hsp104-like"/>
    <property type="match status" value="1"/>
</dbReference>
<dbReference type="GO" id="GO:0034605">
    <property type="term" value="P:cellular response to heat"/>
    <property type="evidence" value="ECO:0007669"/>
    <property type="project" value="TreeGrafter"/>
</dbReference>
<dbReference type="PANTHER" id="PTHR11638:SF18">
    <property type="entry name" value="HEAT SHOCK PROTEIN 104"/>
    <property type="match status" value="1"/>
</dbReference>
<dbReference type="PANTHER" id="PTHR11638">
    <property type="entry name" value="ATP-DEPENDENT CLP PROTEASE"/>
    <property type="match status" value="1"/>
</dbReference>
<organism evidence="6 7">
    <name type="scientific">Streptococcus sanguinis</name>
    <dbReference type="NCBI Taxonomy" id="1305"/>
    <lineage>
        <taxon>Bacteria</taxon>
        <taxon>Bacillati</taxon>
        <taxon>Bacillota</taxon>
        <taxon>Bacilli</taxon>
        <taxon>Lactobacillales</taxon>
        <taxon>Streptococcaceae</taxon>
        <taxon>Streptococcus</taxon>
    </lineage>
</organism>
<dbReference type="SUPFAM" id="SSF52540">
    <property type="entry name" value="P-loop containing nucleoside triphosphate hydrolases"/>
    <property type="match status" value="2"/>
</dbReference>
<gene>
    <name evidence="6" type="ORF">FOC72_09345</name>
</gene>
<evidence type="ECO:0000313" key="7">
    <source>
        <dbReference type="Proteomes" id="UP000509459"/>
    </source>
</evidence>
<accession>A0A3R9IKN5</accession>
<proteinExistence type="predicted"/>
<dbReference type="GO" id="GO:0005524">
    <property type="term" value="F:ATP binding"/>
    <property type="evidence" value="ECO:0007669"/>
    <property type="project" value="UniProtKB-KW"/>
</dbReference>
<dbReference type="GO" id="GO:0006508">
    <property type="term" value="P:proteolysis"/>
    <property type="evidence" value="ECO:0007669"/>
    <property type="project" value="UniProtKB-KW"/>
</dbReference>
<dbReference type="Gene3D" id="3.40.50.300">
    <property type="entry name" value="P-loop containing nucleotide triphosphate hydrolases"/>
    <property type="match status" value="2"/>
</dbReference>
<dbReference type="SMART" id="SM01086">
    <property type="entry name" value="ClpB_D2-small"/>
    <property type="match status" value="1"/>
</dbReference>
<keyword evidence="4" id="KW-0143">Chaperone</keyword>
<keyword evidence="1" id="KW-0677">Repeat</keyword>
<dbReference type="InterPro" id="IPR001270">
    <property type="entry name" value="ClpA/B"/>
</dbReference>
<evidence type="ECO:0000256" key="4">
    <source>
        <dbReference type="ARBA" id="ARBA00023186"/>
    </source>
</evidence>
<dbReference type="RefSeq" id="WP_002896821.1">
    <property type="nucleotide sequence ID" value="NZ_CP054570.1"/>
</dbReference>
<keyword evidence="2" id="KW-0547">Nucleotide-binding</keyword>
<evidence type="ECO:0000313" key="6">
    <source>
        <dbReference type="EMBL" id="QKQ44756.1"/>
    </source>
</evidence>
<evidence type="ECO:0000256" key="1">
    <source>
        <dbReference type="ARBA" id="ARBA00022737"/>
    </source>
</evidence>
<comment type="function">
    <text evidence="5">Part of a stress-induced multi-chaperone system, it is involved in the recovery of the cell from heat-induced damage, in cooperation with DnaK, DnaJ and GrpE. Acts before DnaK, in the processing of protein aggregates. Protein binding stimulates the ATPase activity; ATP hydrolysis unfolds the denatured protein aggregates, which probably helps expose new hydrophobic binding sites on the surface of ClpB-bound aggregates, contributing to the solubilization and refolding of denatured protein aggregates by DnaK.</text>
</comment>
<keyword evidence="6" id="KW-0645">Protease</keyword>
<evidence type="ECO:0000256" key="2">
    <source>
        <dbReference type="ARBA" id="ARBA00022741"/>
    </source>
</evidence>
<dbReference type="PROSITE" id="PS00870">
    <property type="entry name" value="CLPAB_1"/>
    <property type="match status" value="1"/>
</dbReference>
<dbReference type="EMBL" id="CP054570">
    <property type="protein sequence ID" value="QKQ44756.1"/>
    <property type="molecule type" value="Genomic_DNA"/>
</dbReference>
<dbReference type="Gene3D" id="1.10.8.60">
    <property type="match status" value="2"/>
</dbReference>
<dbReference type="InterPro" id="IPR058680">
    <property type="entry name" value="NBD_SMAX1-like"/>
</dbReference>
<reference evidence="6 7" key="1">
    <citation type="submission" date="2020-05" db="EMBL/GenBank/DDBJ databases">
        <title>FDA dAtabase for Regulatory Grade micrObial Sequences (FDA-ARGOS): Supporting development and validation of Infectious Disease Dx tests.</title>
        <authorList>
            <person name="Bojja K."/>
            <person name="Kessler A."/>
            <person name="Tallon L."/>
            <person name="Sadzewicz L."/>
            <person name="Zhao X."/>
            <person name="Vavikolanu K."/>
            <person name="Mehta A."/>
            <person name="Aluvathingal J."/>
            <person name="Nadendla S."/>
            <person name="Myers T."/>
            <person name="Yan Y."/>
            <person name="Sichtig H."/>
        </authorList>
    </citation>
    <scope>NUCLEOTIDE SEQUENCE [LARGE SCALE GENOMIC DNA]</scope>
    <source>
        <strain evidence="6 7">FDAARGOS_770</strain>
    </source>
</reference>
<dbReference type="InterPro" id="IPR041546">
    <property type="entry name" value="ClpA/ClpB_AAA_lid"/>
</dbReference>
<dbReference type="OMA" id="ISHEAVC"/>
<protein>
    <submittedName>
        <fullName evidence="6">ATP-dependent Clp protease ATP-binding subunit</fullName>
    </submittedName>
</protein>